<sequence length="246" mass="26408">MTEIEGEGGGADPEIRGVGELLDALAGSHASGHRWFRGQADSNWGLLPGVARNSGHLAEEVTMIKQFMRDAVNRTSVRPSGGWEWLALAQHFGLPTRLLDWSEHPLVGLFFACETSSGGAADGRLFELVPETLNTTNYPAGPSLLVLGHDNHLDAYLPEAPPGPRNGPLAVTSMRYFDRVSAQVGTFTICQAGEDLARDKAVTSWVVPSAAKAGILAELADLNITASSVYPDLAHLAEHIKETFRK</sequence>
<protein>
    <recommendedName>
        <fullName evidence="1">FRG domain-containing protein</fullName>
    </recommendedName>
</protein>
<accession>A0A8H9KTH6</accession>
<dbReference type="EMBL" id="BMEA01000004">
    <property type="protein sequence ID" value="GGB88471.1"/>
    <property type="molecule type" value="Genomic_DNA"/>
</dbReference>
<gene>
    <name evidence="2" type="ORF">GCM10011314_30350</name>
</gene>
<reference evidence="2" key="2">
    <citation type="submission" date="2020-09" db="EMBL/GenBank/DDBJ databases">
        <authorList>
            <person name="Sun Q."/>
            <person name="Zhou Y."/>
        </authorList>
    </citation>
    <scope>NUCLEOTIDE SEQUENCE</scope>
    <source>
        <strain evidence="2">CGMCC 1.10749</strain>
    </source>
</reference>
<reference evidence="2" key="1">
    <citation type="journal article" date="2014" name="Int. J. Syst. Evol. Microbiol.">
        <title>Complete genome sequence of Corynebacterium casei LMG S-19264T (=DSM 44701T), isolated from a smear-ripened cheese.</title>
        <authorList>
            <consortium name="US DOE Joint Genome Institute (JGI-PGF)"/>
            <person name="Walter F."/>
            <person name="Albersmeier A."/>
            <person name="Kalinowski J."/>
            <person name="Ruckert C."/>
        </authorList>
    </citation>
    <scope>NUCLEOTIDE SEQUENCE</scope>
    <source>
        <strain evidence="2">CGMCC 1.10749</strain>
    </source>
</reference>
<dbReference type="SMART" id="SM00901">
    <property type="entry name" value="FRG"/>
    <property type="match status" value="1"/>
</dbReference>
<dbReference type="Pfam" id="PF08867">
    <property type="entry name" value="FRG"/>
    <property type="match status" value="1"/>
</dbReference>
<evidence type="ECO:0000259" key="1">
    <source>
        <dbReference type="SMART" id="SM00901"/>
    </source>
</evidence>
<organism evidence="2 3">
    <name type="scientific">Knoellia flava</name>
    <dbReference type="NCBI Taxonomy" id="913969"/>
    <lineage>
        <taxon>Bacteria</taxon>
        <taxon>Bacillati</taxon>
        <taxon>Actinomycetota</taxon>
        <taxon>Actinomycetes</taxon>
        <taxon>Micrococcales</taxon>
        <taxon>Intrasporangiaceae</taxon>
        <taxon>Knoellia</taxon>
    </lineage>
</organism>
<comment type="caution">
    <text evidence="2">The sequence shown here is derived from an EMBL/GenBank/DDBJ whole genome shotgun (WGS) entry which is preliminary data.</text>
</comment>
<feature type="domain" description="FRG" evidence="1">
    <location>
        <begin position="30"/>
        <end position="126"/>
    </location>
</feature>
<dbReference type="AlphaFoldDB" id="A0A8H9KTH6"/>
<proteinExistence type="predicted"/>
<evidence type="ECO:0000313" key="3">
    <source>
        <dbReference type="Proteomes" id="UP000628079"/>
    </source>
</evidence>
<dbReference type="RefSeq" id="WP_188450475.1">
    <property type="nucleotide sequence ID" value="NZ_BMEA01000004.1"/>
</dbReference>
<name>A0A8H9KTH6_9MICO</name>
<dbReference type="InterPro" id="IPR014966">
    <property type="entry name" value="FRG-dom"/>
</dbReference>
<dbReference type="Proteomes" id="UP000628079">
    <property type="component" value="Unassembled WGS sequence"/>
</dbReference>
<evidence type="ECO:0000313" key="2">
    <source>
        <dbReference type="EMBL" id="GGB88471.1"/>
    </source>
</evidence>